<keyword evidence="1" id="KW-0472">Membrane</keyword>
<name>A0A653A184_UNCDX</name>
<reference evidence="2" key="1">
    <citation type="submission" date="2018-07" db="EMBL/GenBank/DDBJ databases">
        <authorList>
            <consortium name="Genoscope - CEA"/>
            <person name="William W."/>
        </authorList>
    </citation>
    <scope>NUCLEOTIDE SEQUENCE</scope>
    <source>
        <strain evidence="2">IK1</strain>
    </source>
</reference>
<feature type="transmembrane region" description="Helical" evidence="1">
    <location>
        <begin position="21"/>
        <end position="42"/>
    </location>
</feature>
<proteinExistence type="predicted"/>
<protein>
    <submittedName>
        <fullName evidence="2">Uncharacterized protein</fullName>
    </submittedName>
</protein>
<sequence length="158" mass="17571">MPGVGPERTQEKEENMNRNRLIIMIVSAVLAFSVIAVATVQLPQHKFNSSSRPGRAKAQVRAIVAPRTLTQAQFMQTAVDICKVYESRAAGSFLVQFFSSPSCLTGWDGTGLLRDSDWPYWLCRVTVETNAEGQLYANTFKLAIDENTGEERTDVLKN</sequence>
<dbReference type="AlphaFoldDB" id="A0A653A184"/>
<dbReference type="EMBL" id="UPXX01000009">
    <property type="protein sequence ID" value="VBB41799.1"/>
    <property type="molecule type" value="Genomic_DNA"/>
</dbReference>
<gene>
    <name evidence="2" type="ORF">TRIP_B170101</name>
</gene>
<accession>A0A653A184</accession>
<keyword evidence="1" id="KW-0812">Transmembrane</keyword>
<evidence type="ECO:0000313" key="2">
    <source>
        <dbReference type="EMBL" id="VBB41799.1"/>
    </source>
</evidence>
<keyword evidence="1" id="KW-1133">Transmembrane helix</keyword>
<organism evidence="2">
    <name type="scientific">Uncultured Desulfatiglans sp</name>
    <dbReference type="NCBI Taxonomy" id="1748965"/>
    <lineage>
        <taxon>Bacteria</taxon>
        <taxon>Pseudomonadati</taxon>
        <taxon>Thermodesulfobacteriota</taxon>
        <taxon>Desulfobacteria</taxon>
        <taxon>Desulfatiglandales</taxon>
        <taxon>Desulfatiglandaceae</taxon>
        <taxon>Desulfatiglans</taxon>
        <taxon>environmental samples</taxon>
    </lineage>
</organism>
<evidence type="ECO:0000256" key="1">
    <source>
        <dbReference type="SAM" id="Phobius"/>
    </source>
</evidence>